<dbReference type="InterPro" id="IPR006683">
    <property type="entry name" value="Thioestr_dom"/>
</dbReference>
<feature type="domain" description="Thioesterase" evidence="2">
    <location>
        <begin position="48"/>
        <end position="122"/>
    </location>
</feature>
<reference evidence="3" key="1">
    <citation type="submission" date="2020-06" db="EMBL/GenBank/DDBJ databases">
        <title>Unique genomic features of the anaerobic methanotrophic archaea.</title>
        <authorList>
            <person name="Chadwick G.L."/>
            <person name="Skennerton C.T."/>
            <person name="Laso-Perez R."/>
            <person name="Leu A.O."/>
            <person name="Speth D.R."/>
            <person name="Yu H."/>
            <person name="Morgan-Lang C."/>
            <person name="Hatzenpichler R."/>
            <person name="Goudeau D."/>
            <person name="Malmstrom R."/>
            <person name="Brazelton W.J."/>
            <person name="Woyke T."/>
            <person name="Hallam S.J."/>
            <person name="Tyson G.W."/>
            <person name="Wegener G."/>
            <person name="Boetius A."/>
            <person name="Orphan V."/>
        </authorList>
    </citation>
    <scope>NUCLEOTIDE SEQUENCE</scope>
</reference>
<dbReference type="AlphaFoldDB" id="A0A7G9YUF0"/>
<dbReference type="InterPro" id="IPR003736">
    <property type="entry name" value="PAAI_dom"/>
</dbReference>
<evidence type="ECO:0000256" key="1">
    <source>
        <dbReference type="ARBA" id="ARBA00022801"/>
    </source>
</evidence>
<dbReference type="GO" id="GO:0016289">
    <property type="term" value="F:acyl-CoA hydrolase activity"/>
    <property type="evidence" value="ECO:0007669"/>
    <property type="project" value="TreeGrafter"/>
</dbReference>
<gene>
    <name evidence="3" type="ORF">JFJFMGFI_00033</name>
</gene>
<protein>
    <recommendedName>
        <fullName evidence="2">Thioesterase domain-containing protein</fullName>
    </recommendedName>
</protein>
<dbReference type="PANTHER" id="PTHR42856">
    <property type="entry name" value="ACYL-COENZYME A THIOESTERASE PAAI"/>
    <property type="match status" value="1"/>
</dbReference>
<dbReference type="NCBIfam" id="TIGR00369">
    <property type="entry name" value="unchar_dom_1"/>
    <property type="match status" value="1"/>
</dbReference>
<dbReference type="SUPFAM" id="SSF54637">
    <property type="entry name" value="Thioesterase/thiol ester dehydrase-isomerase"/>
    <property type="match status" value="1"/>
</dbReference>
<name>A0A7G9YUF0_9EURY</name>
<dbReference type="CDD" id="cd03443">
    <property type="entry name" value="PaaI_thioesterase"/>
    <property type="match status" value="1"/>
</dbReference>
<evidence type="ECO:0000259" key="2">
    <source>
        <dbReference type="Pfam" id="PF03061"/>
    </source>
</evidence>
<proteinExistence type="predicted"/>
<keyword evidence="1" id="KW-0378">Hydrolase</keyword>
<accession>A0A7G9YUF0</accession>
<dbReference type="InterPro" id="IPR029069">
    <property type="entry name" value="HotDog_dom_sf"/>
</dbReference>
<organism evidence="3">
    <name type="scientific">Candidatus Methanophagaceae archaeon ANME-1 ERB6</name>
    <dbReference type="NCBI Taxonomy" id="2759912"/>
    <lineage>
        <taxon>Archaea</taxon>
        <taxon>Methanobacteriati</taxon>
        <taxon>Methanobacteriota</taxon>
        <taxon>Stenosarchaea group</taxon>
        <taxon>Methanomicrobia</taxon>
        <taxon>Candidatus Methanophagales</taxon>
        <taxon>Candidatus Methanophagaceae</taxon>
    </lineage>
</organism>
<dbReference type="InterPro" id="IPR052723">
    <property type="entry name" value="Acyl-CoA_thioesterase_PaaI"/>
</dbReference>
<dbReference type="Gene3D" id="3.10.129.10">
    <property type="entry name" value="Hotdog Thioesterase"/>
    <property type="match status" value="1"/>
</dbReference>
<dbReference type="EMBL" id="MT631474">
    <property type="protein sequence ID" value="QNO51634.1"/>
    <property type="molecule type" value="Genomic_DNA"/>
</dbReference>
<dbReference type="Pfam" id="PF03061">
    <property type="entry name" value="4HBT"/>
    <property type="match status" value="1"/>
</dbReference>
<dbReference type="PANTHER" id="PTHR42856:SF1">
    <property type="entry name" value="ACYL-COENZYME A THIOESTERASE PAAI"/>
    <property type="match status" value="1"/>
</dbReference>
<evidence type="ECO:0000313" key="3">
    <source>
        <dbReference type="EMBL" id="QNO51634.1"/>
    </source>
</evidence>
<sequence length="140" mass="15517">MESKIFNLVFERVRNESYAKKLGMELVELDEGYSKVKMTFKEDMENIFGMAHGGAIFSLMDEAFETAANSHGTVSVALSMNVTYIKPASAGDVLYAEAKEVSLSGRIGTYAISVENERGDLIAICQALVYRKKDKLPFLD</sequence>